<accession>A0A8S1H1M3</accession>
<dbReference type="OrthoDB" id="5856426at2759"/>
<dbReference type="Proteomes" id="UP000835052">
    <property type="component" value="Unassembled WGS sequence"/>
</dbReference>
<proteinExistence type="predicted"/>
<evidence type="ECO:0000313" key="3">
    <source>
        <dbReference type="Proteomes" id="UP000835052"/>
    </source>
</evidence>
<organism evidence="2 3">
    <name type="scientific">Caenorhabditis auriculariae</name>
    <dbReference type="NCBI Taxonomy" id="2777116"/>
    <lineage>
        <taxon>Eukaryota</taxon>
        <taxon>Metazoa</taxon>
        <taxon>Ecdysozoa</taxon>
        <taxon>Nematoda</taxon>
        <taxon>Chromadorea</taxon>
        <taxon>Rhabditida</taxon>
        <taxon>Rhabditina</taxon>
        <taxon>Rhabditomorpha</taxon>
        <taxon>Rhabditoidea</taxon>
        <taxon>Rhabditidae</taxon>
        <taxon>Peloderinae</taxon>
        <taxon>Caenorhabditis</taxon>
    </lineage>
</organism>
<feature type="region of interest" description="Disordered" evidence="1">
    <location>
        <begin position="1"/>
        <end position="23"/>
    </location>
</feature>
<gene>
    <name evidence="2" type="ORF">CAUJ_LOCUS4963</name>
</gene>
<dbReference type="EMBL" id="CAJGYM010000009">
    <property type="protein sequence ID" value="CAD6189044.1"/>
    <property type="molecule type" value="Genomic_DNA"/>
</dbReference>
<evidence type="ECO:0000256" key="1">
    <source>
        <dbReference type="SAM" id="MobiDB-lite"/>
    </source>
</evidence>
<name>A0A8S1H1M3_9PELO</name>
<protein>
    <submittedName>
        <fullName evidence="2">Uncharacterized protein</fullName>
    </submittedName>
</protein>
<reference evidence="2" key="1">
    <citation type="submission" date="2020-10" db="EMBL/GenBank/DDBJ databases">
        <authorList>
            <person name="Kikuchi T."/>
        </authorList>
    </citation>
    <scope>NUCLEOTIDE SEQUENCE</scope>
    <source>
        <strain evidence="2">NKZ352</strain>
    </source>
</reference>
<sequence length="250" mass="28410">MSFITQFAGSDRKRDRPQESPDQIKSLSIADVQKMIDNFTNTFLKVSDQNEKLEQMVITLTATVEDLKSTILKLSQTPPPASPKPSYADVLRYDILVATKEAQSAPLRESSFVIHNLVNEKKDEKIVEEICQLSSVEKAQEIFRLGKSTTPPPPLRVHLQNKDAVVKVLKNFNELKGKIPSLRTASVQRDMSKTELEKHRTAWKEAVRRNDAAASRIWTVRDFEVVKLRLPAGVERHPWSVRSQEPKAKL</sequence>
<evidence type="ECO:0000313" key="2">
    <source>
        <dbReference type="EMBL" id="CAD6189044.1"/>
    </source>
</evidence>
<comment type="caution">
    <text evidence="2">The sequence shown here is derived from an EMBL/GenBank/DDBJ whole genome shotgun (WGS) entry which is preliminary data.</text>
</comment>
<keyword evidence="3" id="KW-1185">Reference proteome</keyword>
<feature type="compositionally biased region" description="Basic and acidic residues" evidence="1">
    <location>
        <begin position="10"/>
        <end position="19"/>
    </location>
</feature>
<dbReference type="AlphaFoldDB" id="A0A8S1H1M3"/>